<dbReference type="AlphaFoldDB" id="A0A2H5Y327"/>
<keyword evidence="3" id="KW-0408">Iron</keyword>
<keyword evidence="5" id="KW-1015">Disulfide bond</keyword>
<dbReference type="InterPro" id="IPR017941">
    <property type="entry name" value="Rieske_2Fe-2S"/>
</dbReference>
<comment type="cofactor">
    <cofactor evidence="6">
        <name>[2Fe-2S] cluster</name>
        <dbReference type="ChEBI" id="CHEBI:190135"/>
    </cofactor>
</comment>
<evidence type="ECO:0000259" key="8">
    <source>
        <dbReference type="PROSITE" id="PS51296"/>
    </source>
</evidence>
<keyword evidence="2" id="KW-0479">Metal-binding</keyword>
<keyword evidence="9" id="KW-0560">Oxidoreductase</keyword>
<dbReference type="GO" id="GO:0016020">
    <property type="term" value="C:membrane"/>
    <property type="evidence" value="ECO:0007669"/>
    <property type="project" value="InterPro"/>
</dbReference>
<accession>A0A2H5Y327</accession>
<dbReference type="PANTHER" id="PTHR10134">
    <property type="entry name" value="CYTOCHROME B-C1 COMPLEX SUBUNIT RIESKE, MITOCHONDRIAL"/>
    <property type="match status" value="1"/>
</dbReference>
<dbReference type="InterPro" id="IPR005805">
    <property type="entry name" value="Rieske_Fe-S_prot_C"/>
</dbReference>
<dbReference type="EMBL" id="BEHY01000001">
    <property type="protein sequence ID" value="GBD07843.1"/>
    <property type="molecule type" value="Genomic_DNA"/>
</dbReference>
<dbReference type="SUPFAM" id="SSF50022">
    <property type="entry name" value="ISP domain"/>
    <property type="match status" value="1"/>
</dbReference>
<keyword evidence="4" id="KW-0411">Iron-sulfur</keyword>
<organism evidence="9 10">
    <name type="scientific">Candidatus Thermoflexus japonica</name>
    <dbReference type="NCBI Taxonomy" id="2035417"/>
    <lineage>
        <taxon>Bacteria</taxon>
        <taxon>Bacillati</taxon>
        <taxon>Chloroflexota</taxon>
        <taxon>Thermoflexia</taxon>
        <taxon>Thermoflexales</taxon>
        <taxon>Thermoflexaceae</taxon>
        <taxon>Thermoflexus</taxon>
    </lineage>
</organism>
<dbReference type="PRINTS" id="PR00162">
    <property type="entry name" value="RIESKE"/>
</dbReference>
<dbReference type="Gene3D" id="2.102.10.10">
    <property type="entry name" value="Rieske [2Fe-2S] iron-sulphur domain"/>
    <property type="match status" value="1"/>
</dbReference>
<evidence type="ECO:0000256" key="3">
    <source>
        <dbReference type="ARBA" id="ARBA00023004"/>
    </source>
</evidence>
<protein>
    <submittedName>
        <fullName evidence="9">Cytochrome b6-f complex iron-sulfur subunit</fullName>
        <ecNumber evidence="9">1.10.9.1</ecNumber>
    </submittedName>
</protein>
<comment type="caution">
    <text evidence="9">The sequence shown here is derived from an EMBL/GenBank/DDBJ whole genome shotgun (WGS) entry which is preliminary data.</text>
</comment>
<proteinExistence type="predicted"/>
<evidence type="ECO:0000256" key="2">
    <source>
        <dbReference type="ARBA" id="ARBA00022723"/>
    </source>
</evidence>
<dbReference type="PROSITE" id="PS51296">
    <property type="entry name" value="RIESKE"/>
    <property type="match status" value="1"/>
</dbReference>
<dbReference type="GO" id="GO:0016705">
    <property type="term" value="F:oxidoreductase activity, acting on paired donors, with incorporation or reduction of molecular oxygen"/>
    <property type="evidence" value="ECO:0007669"/>
    <property type="project" value="UniProtKB-ARBA"/>
</dbReference>
<feature type="transmembrane region" description="Helical" evidence="7">
    <location>
        <begin position="23"/>
        <end position="45"/>
    </location>
</feature>
<gene>
    <name evidence="9" type="primary">petC_1</name>
    <name evidence="9" type="ORF">HRbin22_00069</name>
</gene>
<keyword evidence="1" id="KW-0001">2Fe-2S</keyword>
<dbReference type="InterPro" id="IPR036922">
    <property type="entry name" value="Rieske_2Fe-2S_sf"/>
</dbReference>
<evidence type="ECO:0000313" key="9">
    <source>
        <dbReference type="EMBL" id="GBD07843.1"/>
    </source>
</evidence>
<keyword evidence="7" id="KW-1133">Transmembrane helix</keyword>
<evidence type="ECO:0000256" key="4">
    <source>
        <dbReference type="ARBA" id="ARBA00023014"/>
    </source>
</evidence>
<dbReference type="GO" id="GO:0051537">
    <property type="term" value="F:2 iron, 2 sulfur cluster binding"/>
    <property type="evidence" value="ECO:0007669"/>
    <property type="project" value="UniProtKB-KW"/>
</dbReference>
<evidence type="ECO:0000256" key="1">
    <source>
        <dbReference type="ARBA" id="ARBA00022714"/>
    </source>
</evidence>
<dbReference type="Proteomes" id="UP000236642">
    <property type="component" value="Unassembled WGS sequence"/>
</dbReference>
<reference evidence="10" key="1">
    <citation type="submission" date="2017-09" db="EMBL/GenBank/DDBJ databases">
        <title>Metaegenomics of thermophilic ammonia-oxidizing enrichment culture.</title>
        <authorList>
            <person name="Kato S."/>
            <person name="Suzuki K."/>
        </authorList>
    </citation>
    <scope>NUCLEOTIDE SEQUENCE [LARGE SCALE GENOMIC DNA]</scope>
</reference>
<feature type="domain" description="Rieske" evidence="8">
    <location>
        <begin position="63"/>
        <end position="151"/>
    </location>
</feature>
<dbReference type="GO" id="GO:0046872">
    <property type="term" value="F:metal ion binding"/>
    <property type="evidence" value="ECO:0007669"/>
    <property type="project" value="UniProtKB-KW"/>
</dbReference>
<dbReference type="Pfam" id="PF00355">
    <property type="entry name" value="Rieske"/>
    <property type="match status" value="1"/>
</dbReference>
<evidence type="ECO:0000256" key="5">
    <source>
        <dbReference type="ARBA" id="ARBA00023157"/>
    </source>
</evidence>
<dbReference type="CDD" id="cd03467">
    <property type="entry name" value="Rieske"/>
    <property type="match status" value="1"/>
</dbReference>
<dbReference type="GO" id="GO:0004497">
    <property type="term" value="F:monooxygenase activity"/>
    <property type="evidence" value="ECO:0007669"/>
    <property type="project" value="UniProtKB-ARBA"/>
</dbReference>
<dbReference type="EC" id="1.10.9.1" evidence="9"/>
<dbReference type="InterPro" id="IPR014349">
    <property type="entry name" value="Rieske_Fe-S_prot"/>
</dbReference>
<name>A0A2H5Y327_9CHLR</name>
<keyword evidence="7" id="KW-0472">Membrane</keyword>
<evidence type="ECO:0000256" key="7">
    <source>
        <dbReference type="SAM" id="Phobius"/>
    </source>
</evidence>
<evidence type="ECO:0000313" key="10">
    <source>
        <dbReference type="Proteomes" id="UP000236642"/>
    </source>
</evidence>
<evidence type="ECO:0000256" key="6">
    <source>
        <dbReference type="ARBA" id="ARBA00034078"/>
    </source>
</evidence>
<sequence>MAEAQAIPVATAPAITRREFLTYAWAASMALFMAELGGLSVLFALPRFKVGEFGSIFRLGTVGAILPRAGEGPREYPDARLWLVHTERGILALYKVCTHLGCLYKWVPSNFRFECPCHGSKFQLDGTYIEGPAPRDLDRFVIYLKDASGRIVAQTDPQGDPLPVPDPNLIIEVDTGKKILGKPARKA</sequence>
<keyword evidence="7" id="KW-0812">Transmembrane</keyword>